<evidence type="ECO:0000313" key="2">
    <source>
        <dbReference type="Proteomes" id="UP000593567"/>
    </source>
</evidence>
<proteinExistence type="predicted"/>
<keyword evidence="2" id="KW-1185">Reference proteome</keyword>
<sequence length="105" mass="11856">MLFQIIDKETREVMSQHMVPSYSEPTYGGQDFYSHHQIVLQTWQQCTASTDYQALVYTNHNVAGMLPNVVSPTLYYPATHSPVICNGFLPSNYVTDGALLRRASL</sequence>
<reference evidence="1" key="1">
    <citation type="submission" date="2020-06" db="EMBL/GenBank/DDBJ databases">
        <title>Draft genome of Bugula neritina, a colonial animal packing powerful symbionts and potential medicines.</title>
        <authorList>
            <person name="Rayko M."/>
        </authorList>
    </citation>
    <scope>NUCLEOTIDE SEQUENCE [LARGE SCALE GENOMIC DNA]</scope>
    <source>
        <strain evidence="1">Kwan_BN1</strain>
    </source>
</reference>
<dbReference type="AlphaFoldDB" id="A0A7J7IV47"/>
<gene>
    <name evidence="1" type="ORF">EB796_024413</name>
</gene>
<name>A0A7J7IV47_BUGNE</name>
<dbReference type="Proteomes" id="UP000593567">
    <property type="component" value="Unassembled WGS sequence"/>
</dbReference>
<accession>A0A7J7IV47</accession>
<comment type="caution">
    <text evidence="1">The sequence shown here is derived from an EMBL/GenBank/DDBJ whole genome shotgun (WGS) entry which is preliminary data.</text>
</comment>
<dbReference type="EMBL" id="VXIV02003416">
    <property type="protein sequence ID" value="KAF6017284.1"/>
    <property type="molecule type" value="Genomic_DNA"/>
</dbReference>
<organism evidence="1 2">
    <name type="scientific">Bugula neritina</name>
    <name type="common">Brown bryozoan</name>
    <name type="synonym">Sertularia neritina</name>
    <dbReference type="NCBI Taxonomy" id="10212"/>
    <lineage>
        <taxon>Eukaryota</taxon>
        <taxon>Metazoa</taxon>
        <taxon>Spiralia</taxon>
        <taxon>Lophotrochozoa</taxon>
        <taxon>Bryozoa</taxon>
        <taxon>Gymnolaemata</taxon>
        <taxon>Cheilostomatida</taxon>
        <taxon>Flustrina</taxon>
        <taxon>Buguloidea</taxon>
        <taxon>Bugulidae</taxon>
        <taxon>Bugula</taxon>
    </lineage>
</organism>
<evidence type="ECO:0000313" key="1">
    <source>
        <dbReference type="EMBL" id="KAF6017284.1"/>
    </source>
</evidence>
<protein>
    <submittedName>
        <fullName evidence="1">Uncharacterized protein</fullName>
    </submittedName>
</protein>